<dbReference type="NCBIfam" id="NF010480">
    <property type="entry name" value="PRK13905.1"/>
    <property type="match status" value="1"/>
</dbReference>
<feature type="active site" description="Proton donor" evidence="16">
    <location>
        <position position="217"/>
    </location>
</feature>
<evidence type="ECO:0000256" key="5">
    <source>
        <dbReference type="ARBA" id="ARBA00022490"/>
    </source>
</evidence>
<dbReference type="OrthoDB" id="9804753at2"/>
<dbReference type="InterPro" id="IPR036318">
    <property type="entry name" value="FAD-bd_PCMH-like_sf"/>
</dbReference>
<keyword evidence="6 16" id="KW-0132">Cell division</keyword>
<keyword evidence="12 16" id="KW-0560">Oxidoreductase</keyword>
<feature type="domain" description="FAD-binding PCMH-type" evidence="17">
    <location>
        <begin position="22"/>
        <end position="188"/>
    </location>
</feature>
<dbReference type="AlphaFoldDB" id="A0A2W1LFY4"/>
<keyword evidence="13 16" id="KW-0131">Cell cycle</keyword>
<dbReference type="UniPathway" id="UPA00219"/>
<feature type="active site" evidence="16">
    <location>
        <position position="167"/>
    </location>
</feature>
<dbReference type="SUPFAM" id="SSF56176">
    <property type="entry name" value="FAD-binding/transporter-associated domain-like"/>
    <property type="match status" value="1"/>
</dbReference>
<keyword evidence="9 16" id="KW-0521">NADP</keyword>
<proteinExistence type="inferred from homology"/>
<dbReference type="InterPro" id="IPR016167">
    <property type="entry name" value="FAD-bd_PCMH_sub1"/>
</dbReference>
<dbReference type="Pfam" id="PF02873">
    <property type="entry name" value="MurB_C"/>
    <property type="match status" value="1"/>
</dbReference>
<dbReference type="PROSITE" id="PS51387">
    <property type="entry name" value="FAD_PCMH"/>
    <property type="match status" value="1"/>
</dbReference>
<evidence type="ECO:0000256" key="8">
    <source>
        <dbReference type="ARBA" id="ARBA00022827"/>
    </source>
</evidence>
<comment type="cofactor">
    <cofactor evidence="1 16">
        <name>FAD</name>
        <dbReference type="ChEBI" id="CHEBI:57692"/>
    </cofactor>
</comment>
<name>A0A2W1LFY4_9BACL</name>
<evidence type="ECO:0000256" key="14">
    <source>
        <dbReference type="ARBA" id="ARBA00023316"/>
    </source>
</evidence>
<evidence type="ECO:0000256" key="12">
    <source>
        <dbReference type="ARBA" id="ARBA00023002"/>
    </source>
</evidence>
<sequence>MFEQLSCPVAENYSLSGLTTMGVGGPARYYIVPQTIDDVVAAKEICREQGLNVLVLGNGSNILVDDEGFDGAVLHVGKGLRSFERRGDSLYAESGVMVPKISFSMAKEGITGYEFMAGIPGTVGGAVVMNAGCIGRETSMILESVTYLDQNGNVITKPASELDLSFRSSFFIGKSHIILSAMFTALPGDQEEVMKMTKKAADIRKGKFPVNVATVGSTFKSPPEGPHPGRLVEEVGLKGHQIGGAEVSHVHANWIINRGGAKASDVKKLIDVMQNTVAQKLGILMEPEVLFV</sequence>
<keyword evidence="10 16" id="KW-0133">Cell shape</keyword>
<evidence type="ECO:0000256" key="2">
    <source>
        <dbReference type="ARBA" id="ARBA00003921"/>
    </source>
</evidence>
<comment type="subcellular location">
    <subcellularLocation>
        <location evidence="3 16">Cytoplasm</location>
    </subcellularLocation>
</comment>
<protein>
    <recommendedName>
        <fullName evidence="16">UDP-N-acetylenolpyruvoylglucosamine reductase</fullName>
        <ecNumber evidence="16">1.3.1.98</ecNumber>
    </recommendedName>
    <alternativeName>
        <fullName evidence="16">UDP-N-acetylmuramate dehydrogenase</fullName>
    </alternativeName>
</protein>
<dbReference type="GO" id="GO:0005829">
    <property type="term" value="C:cytosol"/>
    <property type="evidence" value="ECO:0007669"/>
    <property type="project" value="TreeGrafter"/>
</dbReference>
<dbReference type="InterPro" id="IPR016166">
    <property type="entry name" value="FAD-bd_PCMH"/>
</dbReference>
<evidence type="ECO:0000256" key="15">
    <source>
        <dbReference type="ARBA" id="ARBA00048914"/>
    </source>
</evidence>
<evidence type="ECO:0000256" key="6">
    <source>
        <dbReference type="ARBA" id="ARBA00022618"/>
    </source>
</evidence>
<dbReference type="Gene3D" id="3.30.465.10">
    <property type="match status" value="1"/>
</dbReference>
<dbReference type="InterPro" id="IPR016169">
    <property type="entry name" value="FAD-bd_PCMH_sub2"/>
</dbReference>
<dbReference type="HAMAP" id="MF_00037">
    <property type="entry name" value="MurB"/>
    <property type="match status" value="1"/>
</dbReference>
<evidence type="ECO:0000256" key="16">
    <source>
        <dbReference type="HAMAP-Rule" id="MF_00037"/>
    </source>
</evidence>
<comment type="caution">
    <text evidence="18">The sequence shown here is derived from an EMBL/GenBank/DDBJ whole genome shotgun (WGS) entry which is preliminary data.</text>
</comment>
<dbReference type="Gene3D" id="3.30.43.10">
    <property type="entry name" value="Uridine Diphospho-n-acetylenolpyruvylglucosamine Reductase, domain 2"/>
    <property type="match status" value="1"/>
</dbReference>
<dbReference type="PANTHER" id="PTHR21071:SF4">
    <property type="entry name" value="UDP-N-ACETYLENOLPYRUVOYLGLUCOSAMINE REDUCTASE"/>
    <property type="match status" value="1"/>
</dbReference>
<keyword evidence="7 16" id="KW-0285">Flavoprotein</keyword>
<dbReference type="PANTHER" id="PTHR21071">
    <property type="entry name" value="UDP-N-ACETYLENOLPYRUVOYLGLUCOSAMINE REDUCTASE"/>
    <property type="match status" value="1"/>
</dbReference>
<dbReference type="Pfam" id="PF01565">
    <property type="entry name" value="FAD_binding_4"/>
    <property type="match status" value="1"/>
</dbReference>
<feature type="active site" evidence="16">
    <location>
        <position position="288"/>
    </location>
</feature>
<dbReference type="SUPFAM" id="SSF56194">
    <property type="entry name" value="Uridine diphospho-N-Acetylenolpyruvylglucosamine reductase, MurB, C-terminal domain"/>
    <property type="match status" value="1"/>
</dbReference>
<evidence type="ECO:0000256" key="7">
    <source>
        <dbReference type="ARBA" id="ARBA00022630"/>
    </source>
</evidence>
<evidence type="ECO:0000256" key="11">
    <source>
        <dbReference type="ARBA" id="ARBA00022984"/>
    </source>
</evidence>
<dbReference type="GO" id="GO:0008360">
    <property type="term" value="P:regulation of cell shape"/>
    <property type="evidence" value="ECO:0007669"/>
    <property type="project" value="UniProtKB-KW"/>
</dbReference>
<evidence type="ECO:0000256" key="3">
    <source>
        <dbReference type="ARBA" id="ARBA00004496"/>
    </source>
</evidence>
<evidence type="ECO:0000256" key="9">
    <source>
        <dbReference type="ARBA" id="ARBA00022857"/>
    </source>
</evidence>
<dbReference type="InterPro" id="IPR006094">
    <property type="entry name" value="Oxid_FAD_bind_N"/>
</dbReference>
<dbReference type="GO" id="GO:0071555">
    <property type="term" value="P:cell wall organization"/>
    <property type="evidence" value="ECO:0007669"/>
    <property type="project" value="UniProtKB-KW"/>
</dbReference>
<dbReference type="Gene3D" id="3.90.78.10">
    <property type="entry name" value="UDP-N-acetylenolpyruvoylglucosamine reductase, C-terminal domain"/>
    <property type="match status" value="1"/>
</dbReference>
<dbReference type="GO" id="GO:0071949">
    <property type="term" value="F:FAD binding"/>
    <property type="evidence" value="ECO:0007669"/>
    <property type="project" value="InterPro"/>
</dbReference>
<dbReference type="Proteomes" id="UP000249522">
    <property type="component" value="Unassembled WGS sequence"/>
</dbReference>
<comment type="similarity">
    <text evidence="16">Belongs to the MurB family.</text>
</comment>
<dbReference type="InterPro" id="IPR003170">
    <property type="entry name" value="MurB"/>
</dbReference>
<evidence type="ECO:0000256" key="13">
    <source>
        <dbReference type="ARBA" id="ARBA00023306"/>
    </source>
</evidence>
<dbReference type="GO" id="GO:0051301">
    <property type="term" value="P:cell division"/>
    <property type="evidence" value="ECO:0007669"/>
    <property type="project" value="UniProtKB-KW"/>
</dbReference>
<comment type="catalytic activity">
    <reaction evidence="15 16">
        <text>UDP-N-acetyl-alpha-D-muramate + NADP(+) = UDP-N-acetyl-3-O-(1-carboxyvinyl)-alpha-D-glucosamine + NADPH + H(+)</text>
        <dbReference type="Rhea" id="RHEA:12248"/>
        <dbReference type="ChEBI" id="CHEBI:15378"/>
        <dbReference type="ChEBI" id="CHEBI:57783"/>
        <dbReference type="ChEBI" id="CHEBI:58349"/>
        <dbReference type="ChEBI" id="CHEBI:68483"/>
        <dbReference type="ChEBI" id="CHEBI:70757"/>
        <dbReference type="EC" id="1.3.1.98"/>
    </reaction>
</comment>
<keyword evidence="5 16" id="KW-0963">Cytoplasm</keyword>
<dbReference type="RefSeq" id="WP_111144696.1">
    <property type="nucleotide sequence ID" value="NZ_QKRB01000006.1"/>
</dbReference>
<evidence type="ECO:0000313" key="19">
    <source>
        <dbReference type="Proteomes" id="UP000249522"/>
    </source>
</evidence>
<evidence type="ECO:0000256" key="4">
    <source>
        <dbReference type="ARBA" id="ARBA00004752"/>
    </source>
</evidence>
<comment type="pathway">
    <text evidence="4 16">Cell wall biogenesis; peptidoglycan biosynthesis.</text>
</comment>
<reference evidence="18 19" key="1">
    <citation type="submission" date="2018-06" db="EMBL/GenBank/DDBJ databases">
        <title>Paenibacillus imtechensis sp. nov.</title>
        <authorList>
            <person name="Pinnaka A.K."/>
            <person name="Singh H."/>
            <person name="Kaur M."/>
        </authorList>
    </citation>
    <scope>NUCLEOTIDE SEQUENCE [LARGE SCALE GENOMIC DNA]</scope>
    <source>
        <strain evidence="18 19">SMB1</strain>
    </source>
</reference>
<dbReference type="GO" id="GO:0009252">
    <property type="term" value="P:peptidoglycan biosynthetic process"/>
    <property type="evidence" value="ECO:0007669"/>
    <property type="project" value="UniProtKB-UniRule"/>
</dbReference>
<dbReference type="EC" id="1.3.1.98" evidence="16"/>
<dbReference type="GO" id="GO:0008762">
    <property type="term" value="F:UDP-N-acetylmuramate dehydrogenase activity"/>
    <property type="evidence" value="ECO:0007669"/>
    <property type="project" value="UniProtKB-UniRule"/>
</dbReference>
<evidence type="ECO:0000256" key="10">
    <source>
        <dbReference type="ARBA" id="ARBA00022960"/>
    </source>
</evidence>
<evidence type="ECO:0000313" key="18">
    <source>
        <dbReference type="EMBL" id="PZD97733.1"/>
    </source>
</evidence>
<keyword evidence="8 16" id="KW-0274">FAD</keyword>
<accession>A0A2W1LFY4</accession>
<keyword evidence="11 16" id="KW-0573">Peptidoglycan synthesis</keyword>
<dbReference type="InterPro" id="IPR036635">
    <property type="entry name" value="MurB_C_sf"/>
</dbReference>
<keyword evidence="14 16" id="KW-0961">Cell wall biogenesis/degradation</keyword>
<dbReference type="NCBIfam" id="TIGR00179">
    <property type="entry name" value="murB"/>
    <property type="match status" value="1"/>
</dbReference>
<comment type="function">
    <text evidence="2 16">Cell wall formation.</text>
</comment>
<gene>
    <name evidence="16" type="primary">murB</name>
    <name evidence="18" type="ORF">DNH61_00250</name>
</gene>
<organism evidence="18 19">
    <name type="scientific">Paenibacillus sambharensis</name>
    <dbReference type="NCBI Taxonomy" id="1803190"/>
    <lineage>
        <taxon>Bacteria</taxon>
        <taxon>Bacillati</taxon>
        <taxon>Bacillota</taxon>
        <taxon>Bacilli</taxon>
        <taxon>Bacillales</taxon>
        <taxon>Paenibacillaceae</taxon>
        <taxon>Paenibacillus</taxon>
    </lineage>
</organism>
<evidence type="ECO:0000256" key="1">
    <source>
        <dbReference type="ARBA" id="ARBA00001974"/>
    </source>
</evidence>
<dbReference type="InterPro" id="IPR011601">
    <property type="entry name" value="MurB_C"/>
</dbReference>
<keyword evidence="19" id="KW-1185">Reference proteome</keyword>
<evidence type="ECO:0000259" key="17">
    <source>
        <dbReference type="PROSITE" id="PS51387"/>
    </source>
</evidence>
<dbReference type="EMBL" id="QKRB01000006">
    <property type="protein sequence ID" value="PZD97733.1"/>
    <property type="molecule type" value="Genomic_DNA"/>
</dbReference>